<evidence type="ECO:0000313" key="2">
    <source>
        <dbReference type="Proteomes" id="UP001375539"/>
    </source>
</evidence>
<name>A0ACC6QK08_9ACTN</name>
<accession>A0ACC6QK08</accession>
<proteinExistence type="predicted"/>
<organism evidence="1 2">
    <name type="scientific">Streptomyces pratisoli</name>
    <dbReference type="NCBI Taxonomy" id="3139917"/>
    <lineage>
        <taxon>Bacteria</taxon>
        <taxon>Bacillati</taxon>
        <taxon>Actinomycetota</taxon>
        <taxon>Actinomycetes</taxon>
        <taxon>Kitasatosporales</taxon>
        <taxon>Streptomycetaceae</taxon>
        <taxon>Streptomyces</taxon>
    </lineage>
</organism>
<evidence type="ECO:0000313" key="1">
    <source>
        <dbReference type="EMBL" id="MEJ8658597.1"/>
    </source>
</evidence>
<sequence length="301" mass="32502">MEPRELWERNTVLANAFCTSDDRVRLAQSALDEAQADRTRMLAAFAVVVGDDGTVAGMMGLAEREVRVARRTVGREGARTVAANLLTRMSDSSADMNGEPGQPVPEVQVPFPRTDPNPAPASPPYPAPPPQMGTSYSQTGSSYSPTGSSYSQPSSSYPTSTTSYPAAPPEEPIWAEPAQTTGPVWSPSMDSVLVWSWHSGLDLQVVANELGLELRTVLQRVQTLAAEGQLAKADQVTPRDYTTTSRDYPTPSREYAGASSREYVGGTREYSGRHRRNDEPMEFSDTGSFGLGGLFSTASWS</sequence>
<reference evidence="1" key="1">
    <citation type="submission" date="2024-03" db="EMBL/GenBank/DDBJ databases">
        <title>Novel Streptomyces species of biotechnological and ecological value are a feature of Machair soil.</title>
        <authorList>
            <person name="Prole J.R."/>
            <person name="Goodfellow M."/>
            <person name="Allenby N."/>
            <person name="Ward A.C."/>
        </authorList>
    </citation>
    <scope>NUCLEOTIDE SEQUENCE</scope>
    <source>
        <strain evidence="1">MS1.AVA.4</strain>
    </source>
</reference>
<gene>
    <name evidence="1" type="ORF">WKI58_19085</name>
</gene>
<keyword evidence="2" id="KW-1185">Reference proteome</keyword>
<comment type="caution">
    <text evidence="1">The sequence shown here is derived from an EMBL/GenBank/DDBJ whole genome shotgun (WGS) entry which is preliminary data.</text>
</comment>
<dbReference type="Proteomes" id="UP001375539">
    <property type="component" value="Unassembled WGS sequence"/>
</dbReference>
<protein>
    <submittedName>
        <fullName evidence="1">Uncharacterized protein</fullName>
    </submittedName>
</protein>
<dbReference type="EMBL" id="JBBKAI010000002">
    <property type="protein sequence ID" value="MEJ8658597.1"/>
    <property type="molecule type" value="Genomic_DNA"/>
</dbReference>